<evidence type="ECO:0000256" key="3">
    <source>
        <dbReference type="ARBA" id="ARBA00023163"/>
    </source>
</evidence>
<reference evidence="5 6" key="1">
    <citation type="submission" date="2019-10" db="EMBL/GenBank/DDBJ databases">
        <title>Georgenia wutianyii sp. nov. and Georgenia yuyongxinii sp. nov. isolated from plateau pika (Ochotona curzoniae) in the Qinghai-Tibet plateau of China.</title>
        <authorList>
            <person name="Tian Z."/>
        </authorList>
    </citation>
    <scope>NUCLEOTIDE SEQUENCE [LARGE SCALE GENOMIC DNA]</scope>
    <source>
        <strain evidence="5 6">JCM 19765</strain>
    </source>
</reference>
<dbReference type="Gene3D" id="1.20.120.530">
    <property type="entry name" value="GntR ligand-binding domain-like"/>
    <property type="match status" value="1"/>
</dbReference>
<dbReference type="SMART" id="SM00895">
    <property type="entry name" value="FCD"/>
    <property type="match status" value="1"/>
</dbReference>
<dbReference type="AlphaFoldDB" id="A0A6N7EHF2"/>
<evidence type="ECO:0000256" key="1">
    <source>
        <dbReference type="ARBA" id="ARBA00023015"/>
    </source>
</evidence>
<sequence length="248" mass="27349">MARESVYTRVVDVLGHRIAAGELVEGDVLNLTQLESAFGVSRTVAREAMRELQSLGMITARRRVGLIVSPMSDWDVLNPMVIRWRLAGPGRDEQLLSLTDLRSAVEPTAARLAASDATDTQRDRLLALSERLVELGRRGLGDTMEYLMLDVEYHLLLLRASHNEMLIAFEPAIEATLVGRNELGLTPRDPTPSAVDNHREVARAILAGNEDLAEESSRRIVRIVRSELPLQGRAAREHTAGRPAVPAP</sequence>
<dbReference type="SMART" id="SM00345">
    <property type="entry name" value="HTH_GNTR"/>
    <property type="match status" value="1"/>
</dbReference>
<keyword evidence="6" id="KW-1185">Reference proteome</keyword>
<keyword evidence="2" id="KW-0238">DNA-binding</keyword>
<evidence type="ECO:0000313" key="6">
    <source>
        <dbReference type="Proteomes" id="UP000437709"/>
    </source>
</evidence>
<accession>A0A6N7EHF2</accession>
<dbReference type="RefSeq" id="WP_152193762.1">
    <property type="nucleotide sequence ID" value="NZ_VUKD01000001.1"/>
</dbReference>
<keyword evidence="3" id="KW-0804">Transcription</keyword>
<dbReference type="CDD" id="cd07377">
    <property type="entry name" value="WHTH_GntR"/>
    <property type="match status" value="1"/>
</dbReference>
<gene>
    <name evidence="5" type="ORF">GB881_03285</name>
</gene>
<dbReference type="GO" id="GO:0003700">
    <property type="term" value="F:DNA-binding transcription factor activity"/>
    <property type="evidence" value="ECO:0007669"/>
    <property type="project" value="InterPro"/>
</dbReference>
<dbReference type="Proteomes" id="UP000437709">
    <property type="component" value="Unassembled WGS sequence"/>
</dbReference>
<evidence type="ECO:0000256" key="2">
    <source>
        <dbReference type="ARBA" id="ARBA00023125"/>
    </source>
</evidence>
<dbReference type="InterPro" id="IPR036390">
    <property type="entry name" value="WH_DNA-bd_sf"/>
</dbReference>
<dbReference type="PROSITE" id="PS50949">
    <property type="entry name" value="HTH_GNTR"/>
    <property type="match status" value="1"/>
</dbReference>
<dbReference type="PANTHER" id="PTHR43537">
    <property type="entry name" value="TRANSCRIPTIONAL REGULATOR, GNTR FAMILY"/>
    <property type="match status" value="1"/>
</dbReference>
<evidence type="ECO:0000313" key="5">
    <source>
        <dbReference type="EMBL" id="MPV36075.1"/>
    </source>
</evidence>
<proteinExistence type="predicted"/>
<name>A0A6N7EHF2_9MICO</name>
<dbReference type="SUPFAM" id="SSF46785">
    <property type="entry name" value="Winged helix' DNA-binding domain"/>
    <property type="match status" value="1"/>
</dbReference>
<dbReference type="InterPro" id="IPR011711">
    <property type="entry name" value="GntR_C"/>
</dbReference>
<dbReference type="InterPro" id="IPR000524">
    <property type="entry name" value="Tscrpt_reg_HTH_GntR"/>
</dbReference>
<keyword evidence="1" id="KW-0805">Transcription regulation</keyword>
<dbReference type="Pfam" id="PF07729">
    <property type="entry name" value="FCD"/>
    <property type="match status" value="1"/>
</dbReference>
<dbReference type="Gene3D" id="1.10.10.10">
    <property type="entry name" value="Winged helix-like DNA-binding domain superfamily/Winged helix DNA-binding domain"/>
    <property type="match status" value="1"/>
</dbReference>
<evidence type="ECO:0000259" key="4">
    <source>
        <dbReference type="PROSITE" id="PS50949"/>
    </source>
</evidence>
<dbReference type="InterPro" id="IPR008920">
    <property type="entry name" value="TF_FadR/GntR_C"/>
</dbReference>
<dbReference type="SUPFAM" id="SSF48008">
    <property type="entry name" value="GntR ligand-binding domain-like"/>
    <property type="match status" value="1"/>
</dbReference>
<comment type="caution">
    <text evidence="5">The sequence shown here is derived from an EMBL/GenBank/DDBJ whole genome shotgun (WGS) entry which is preliminary data.</text>
</comment>
<protein>
    <submittedName>
        <fullName evidence="5">FCD domain-containing protein</fullName>
    </submittedName>
</protein>
<dbReference type="PANTHER" id="PTHR43537:SF44">
    <property type="entry name" value="GNTR FAMILY REGULATORY PROTEIN"/>
    <property type="match status" value="1"/>
</dbReference>
<dbReference type="EMBL" id="WHPC01000006">
    <property type="protein sequence ID" value="MPV36075.1"/>
    <property type="molecule type" value="Genomic_DNA"/>
</dbReference>
<dbReference type="InterPro" id="IPR036388">
    <property type="entry name" value="WH-like_DNA-bd_sf"/>
</dbReference>
<feature type="domain" description="HTH gntR-type" evidence="4">
    <location>
        <begin position="4"/>
        <end position="71"/>
    </location>
</feature>
<dbReference type="GO" id="GO:0003677">
    <property type="term" value="F:DNA binding"/>
    <property type="evidence" value="ECO:0007669"/>
    <property type="project" value="UniProtKB-KW"/>
</dbReference>
<dbReference type="Pfam" id="PF00392">
    <property type="entry name" value="GntR"/>
    <property type="match status" value="1"/>
</dbReference>
<organism evidence="5 6">
    <name type="scientific">Georgenia subflava</name>
    <dbReference type="NCBI Taxonomy" id="1622177"/>
    <lineage>
        <taxon>Bacteria</taxon>
        <taxon>Bacillati</taxon>
        <taxon>Actinomycetota</taxon>
        <taxon>Actinomycetes</taxon>
        <taxon>Micrococcales</taxon>
        <taxon>Bogoriellaceae</taxon>
        <taxon>Georgenia</taxon>
    </lineage>
</organism>